<dbReference type="InterPro" id="IPR000719">
    <property type="entry name" value="Prot_kinase_dom"/>
</dbReference>
<comment type="caution">
    <text evidence="6">The sequence shown here is derived from an EMBL/GenBank/DDBJ whole genome shotgun (WGS) entry which is preliminary data.</text>
</comment>
<dbReference type="PANTHER" id="PTHR45832">
    <property type="entry name" value="SERINE/THREONINE-PROTEIN KINASE SAMKA-RELATED-RELATED"/>
    <property type="match status" value="1"/>
</dbReference>
<proteinExistence type="inferred from homology"/>
<keyword evidence="7" id="KW-1185">Reference proteome</keyword>
<dbReference type="Gene3D" id="1.10.510.10">
    <property type="entry name" value="Transferase(Phosphotransferase) domain 1"/>
    <property type="match status" value="1"/>
</dbReference>
<evidence type="ECO:0000256" key="1">
    <source>
        <dbReference type="ARBA" id="ARBA00008874"/>
    </source>
</evidence>
<feature type="domain" description="Protein kinase" evidence="5">
    <location>
        <begin position="248"/>
        <end position="496"/>
    </location>
</feature>
<dbReference type="Pfam" id="PF00069">
    <property type="entry name" value="Pkinase"/>
    <property type="match status" value="1"/>
</dbReference>
<dbReference type="SMART" id="SM00220">
    <property type="entry name" value="S_TKc"/>
    <property type="match status" value="1"/>
</dbReference>
<dbReference type="GO" id="GO:0005524">
    <property type="term" value="F:ATP binding"/>
    <property type="evidence" value="ECO:0007669"/>
    <property type="project" value="UniProtKB-KW"/>
</dbReference>
<dbReference type="InterPro" id="IPR008271">
    <property type="entry name" value="Ser/Thr_kinase_AS"/>
</dbReference>
<evidence type="ECO:0000259" key="5">
    <source>
        <dbReference type="PROSITE" id="PS50011"/>
    </source>
</evidence>
<dbReference type="Proteomes" id="UP000789739">
    <property type="component" value="Unassembled WGS sequence"/>
</dbReference>
<dbReference type="OrthoDB" id="266718at2759"/>
<accession>A0A9N8Z794</accession>
<evidence type="ECO:0000256" key="3">
    <source>
        <dbReference type="ARBA" id="ARBA00022840"/>
    </source>
</evidence>
<dbReference type="SUPFAM" id="SSF56112">
    <property type="entry name" value="Protein kinase-like (PK-like)"/>
    <property type="match status" value="1"/>
</dbReference>
<evidence type="ECO:0000313" key="7">
    <source>
        <dbReference type="Proteomes" id="UP000789739"/>
    </source>
</evidence>
<evidence type="ECO:0000313" key="6">
    <source>
        <dbReference type="EMBL" id="CAG8473929.1"/>
    </source>
</evidence>
<dbReference type="PANTHER" id="PTHR45832:SF22">
    <property type="entry name" value="SERINE_THREONINE-PROTEIN KINASE SAMKA-RELATED"/>
    <property type="match status" value="1"/>
</dbReference>
<protein>
    <submittedName>
        <fullName evidence="6">11830_t:CDS:1</fullName>
    </submittedName>
</protein>
<evidence type="ECO:0000256" key="2">
    <source>
        <dbReference type="ARBA" id="ARBA00022741"/>
    </source>
</evidence>
<dbReference type="AlphaFoldDB" id="A0A9N8Z794"/>
<name>A0A9N8Z794_9GLOM</name>
<dbReference type="InterPro" id="IPR011009">
    <property type="entry name" value="Kinase-like_dom_sf"/>
</dbReference>
<feature type="compositionally biased region" description="Basic residues" evidence="4">
    <location>
        <begin position="160"/>
        <end position="178"/>
    </location>
</feature>
<dbReference type="GO" id="GO:0004672">
    <property type="term" value="F:protein kinase activity"/>
    <property type="evidence" value="ECO:0007669"/>
    <property type="project" value="InterPro"/>
</dbReference>
<keyword evidence="3" id="KW-0067">ATP-binding</keyword>
<dbReference type="EMBL" id="CAJVPI010000075">
    <property type="protein sequence ID" value="CAG8473929.1"/>
    <property type="molecule type" value="Genomic_DNA"/>
</dbReference>
<feature type="region of interest" description="Disordered" evidence="4">
    <location>
        <begin position="129"/>
        <end position="185"/>
    </location>
</feature>
<gene>
    <name evidence="6" type="ORF">PBRASI_LOCUS1217</name>
</gene>
<dbReference type="PROSITE" id="PS00108">
    <property type="entry name" value="PROTEIN_KINASE_ST"/>
    <property type="match status" value="1"/>
</dbReference>
<dbReference type="InterPro" id="IPR051931">
    <property type="entry name" value="PAK3-like"/>
</dbReference>
<comment type="similarity">
    <text evidence="1">Belongs to the protein kinase superfamily. STE Ser/Thr protein kinase family. STE20 subfamily.</text>
</comment>
<keyword evidence="2" id="KW-0547">Nucleotide-binding</keyword>
<reference evidence="6" key="1">
    <citation type="submission" date="2021-06" db="EMBL/GenBank/DDBJ databases">
        <authorList>
            <person name="Kallberg Y."/>
            <person name="Tangrot J."/>
            <person name="Rosling A."/>
        </authorList>
    </citation>
    <scope>NUCLEOTIDE SEQUENCE</scope>
    <source>
        <strain evidence="6">BR232B</strain>
    </source>
</reference>
<sequence length="504" mass="57377">MLDTAQRDNETSLLSTTALEGTWPLRISLMLQKLKTAWVLPAVCYSAVVNVVVPELGNLLLAHVVYASAYELIRRIDLKNLIINLTLEHYKSDDIISPLYGIFLSIMQEENRQFMTRLTNMETILKAPPVRRLSRPTPPSPSTLVAYDDSSDSSIETKKSSRSQKRLNRIKERRRSQRKNSEPLLPLRENVCADDMQRLNLDANDSYIQSKEDINDAHNTHATNTNIPTKYYTKRINDEVPLMDPLQSYDLTHISTGGVGKVYKATHKRSDRVIAIKAVPITSSKLIHLTYAEVFASRVLRHPNIVSFYSNCRNQDDLCILMEYCERGNLLKVKSKKQESKMNEKEIAYVIREVAKGLEYIHTQGFIHRDIKAQNILVTMDGKIKIADFGSISLHPRAHLKLGTLYWMAPELLSDKPYDNKIDIWSLAITAIELLDGHPPWFPLGQRRVVELIKTVGTPPIPSNVSQEFEAFLRSCLVVDVKERPSAKNLLWCDFLKSGIGIKI</sequence>
<evidence type="ECO:0000256" key="4">
    <source>
        <dbReference type="SAM" id="MobiDB-lite"/>
    </source>
</evidence>
<dbReference type="PROSITE" id="PS50011">
    <property type="entry name" value="PROTEIN_KINASE_DOM"/>
    <property type="match status" value="1"/>
</dbReference>
<organism evidence="6 7">
    <name type="scientific">Paraglomus brasilianum</name>
    <dbReference type="NCBI Taxonomy" id="144538"/>
    <lineage>
        <taxon>Eukaryota</taxon>
        <taxon>Fungi</taxon>
        <taxon>Fungi incertae sedis</taxon>
        <taxon>Mucoromycota</taxon>
        <taxon>Glomeromycotina</taxon>
        <taxon>Glomeromycetes</taxon>
        <taxon>Paraglomerales</taxon>
        <taxon>Paraglomeraceae</taxon>
        <taxon>Paraglomus</taxon>
    </lineage>
</organism>